<evidence type="ECO:0000313" key="9">
    <source>
        <dbReference type="Proteomes" id="UP000675664"/>
    </source>
</evidence>
<comment type="subunit">
    <text evidence="2">Homotetramer.</text>
</comment>
<feature type="domain" description="Enoyl reductase (ER)" evidence="7">
    <location>
        <begin position="10"/>
        <end position="326"/>
    </location>
</feature>
<evidence type="ECO:0000313" key="8">
    <source>
        <dbReference type="EMBL" id="MBR0597855.1"/>
    </source>
</evidence>
<dbReference type="Proteomes" id="UP000675664">
    <property type="component" value="Unassembled WGS sequence"/>
</dbReference>
<dbReference type="Gene3D" id="3.40.50.720">
    <property type="entry name" value="NAD(P)-binding Rossmann-like Domain"/>
    <property type="match status" value="1"/>
</dbReference>
<evidence type="ECO:0000256" key="6">
    <source>
        <dbReference type="ARBA" id="ARBA00022990"/>
    </source>
</evidence>
<dbReference type="SUPFAM" id="SSF50129">
    <property type="entry name" value="GroES-like"/>
    <property type="match status" value="1"/>
</dbReference>
<evidence type="ECO:0000256" key="4">
    <source>
        <dbReference type="ARBA" id="ARBA00022857"/>
    </source>
</evidence>
<name>A0A8J7W250_9FIRM</name>
<dbReference type="InterPro" id="IPR011032">
    <property type="entry name" value="GroES-like_sf"/>
</dbReference>
<evidence type="ECO:0000256" key="2">
    <source>
        <dbReference type="ARBA" id="ARBA00011881"/>
    </source>
</evidence>
<dbReference type="GO" id="GO:0016491">
    <property type="term" value="F:oxidoreductase activity"/>
    <property type="evidence" value="ECO:0007669"/>
    <property type="project" value="InterPro"/>
</dbReference>
<dbReference type="CDD" id="cd08271">
    <property type="entry name" value="MDR5"/>
    <property type="match status" value="1"/>
</dbReference>
<dbReference type="RefSeq" id="WP_227017982.1">
    <property type="nucleotide sequence ID" value="NZ_JAGSND010000004.1"/>
</dbReference>
<dbReference type="GO" id="GO:0003723">
    <property type="term" value="F:RNA binding"/>
    <property type="evidence" value="ECO:0007669"/>
    <property type="project" value="UniProtKB-KW"/>
</dbReference>
<dbReference type="InterPro" id="IPR002364">
    <property type="entry name" value="Quin_OxRdtase/zeta-crystal_CS"/>
</dbReference>
<keyword evidence="3" id="KW-0963">Cytoplasm</keyword>
<dbReference type="PANTHER" id="PTHR44154">
    <property type="entry name" value="QUINONE OXIDOREDUCTASE"/>
    <property type="match status" value="1"/>
</dbReference>
<dbReference type="InterPro" id="IPR013154">
    <property type="entry name" value="ADH-like_N"/>
</dbReference>
<dbReference type="PROSITE" id="PS01162">
    <property type="entry name" value="QOR_ZETA_CRYSTAL"/>
    <property type="match status" value="1"/>
</dbReference>
<dbReference type="GO" id="GO:0008270">
    <property type="term" value="F:zinc ion binding"/>
    <property type="evidence" value="ECO:0007669"/>
    <property type="project" value="InterPro"/>
</dbReference>
<keyword evidence="5" id="KW-0694">RNA-binding</keyword>
<keyword evidence="9" id="KW-1185">Reference proteome</keyword>
<accession>A0A8J7W250</accession>
<protein>
    <submittedName>
        <fullName evidence="8">Zinc-binding dehydrogenase</fullName>
    </submittedName>
</protein>
<dbReference type="InterPro" id="IPR036291">
    <property type="entry name" value="NAD(P)-bd_dom_sf"/>
</dbReference>
<organism evidence="8 9">
    <name type="scientific">Sinanaerobacter chloroacetimidivorans</name>
    <dbReference type="NCBI Taxonomy" id="2818044"/>
    <lineage>
        <taxon>Bacteria</taxon>
        <taxon>Bacillati</taxon>
        <taxon>Bacillota</taxon>
        <taxon>Clostridia</taxon>
        <taxon>Peptostreptococcales</taxon>
        <taxon>Anaerovoracaceae</taxon>
        <taxon>Sinanaerobacter</taxon>
    </lineage>
</organism>
<reference evidence="8" key="1">
    <citation type="submission" date="2021-04" db="EMBL/GenBank/DDBJ databases">
        <title>Sinoanaerobacter chloroacetimidivorans sp. nov., an obligate anaerobic bacterium isolated from anaerobic sludge.</title>
        <authorList>
            <person name="Bao Y."/>
        </authorList>
    </citation>
    <scope>NUCLEOTIDE SEQUENCE</scope>
    <source>
        <strain evidence="8">BAD-6</strain>
    </source>
</reference>
<dbReference type="InterPro" id="IPR020843">
    <property type="entry name" value="ER"/>
</dbReference>
<keyword evidence="6" id="KW-0007">Acetylation</keyword>
<evidence type="ECO:0000256" key="5">
    <source>
        <dbReference type="ARBA" id="ARBA00022884"/>
    </source>
</evidence>
<gene>
    <name evidence="8" type="ORF">KCX82_08225</name>
</gene>
<dbReference type="PANTHER" id="PTHR44154:SF1">
    <property type="entry name" value="QUINONE OXIDOREDUCTASE"/>
    <property type="match status" value="1"/>
</dbReference>
<comment type="caution">
    <text evidence="8">The sequence shown here is derived from an EMBL/GenBank/DDBJ whole genome shotgun (WGS) entry which is preliminary data.</text>
</comment>
<dbReference type="InterPro" id="IPR013149">
    <property type="entry name" value="ADH-like_C"/>
</dbReference>
<proteinExistence type="predicted"/>
<reference evidence="8" key="2">
    <citation type="submission" date="2021-04" db="EMBL/GenBank/DDBJ databases">
        <authorList>
            <person name="Liu J."/>
        </authorList>
    </citation>
    <scope>NUCLEOTIDE SEQUENCE</scope>
    <source>
        <strain evidence="8">BAD-6</strain>
    </source>
</reference>
<dbReference type="GO" id="GO:0005737">
    <property type="term" value="C:cytoplasm"/>
    <property type="evidence" value="ECO:0007669"/>
    <property type="project" value="UniProtKB-SubCell"/>
</dbReference>
<dbReference type="SMART" id="SM00829">
    <property type="entry name" value="PKS_ER"/>
    <property type="match status" value="1"/>
</dbReference>
<dbReference type="Pfam" id="PF00107">
    <property type="entry name" value="ADH_zinc_N"/>
    <property type="match status" value="1"/>
</dbReference>
<dbReference type="AlphaFoldDB" id="A0A8J7W250"/>
<keyword evidence="4" id="KW-0521">NADP</keyword>
<dbReference type="EMBL" id="JAGSND010000004">
    <property type="protein sequence ID" value="MBR0597855.1"/>
    <property type="molecule type" value="Genomic_DNA"/>
</dbReference>
<dbReference type="Pfam" id="PF08240">
    <property type="entry name" value="ADH_N"/>
    <property type="match status" value="1"/>
</dbReference>
<evidence type="ECO:0000256" key="3">
    <source>
        <dbReference type="ARBA" id="ARBA00022490"/>
    </source>
</evidence>
<dbReference type="InterPro" id="IPR051603">
    <property type="entry name" value="Zinc-ADH_QOR/CCCR"/>
</dbReference>
<evidence type="ECO:0000256" key="1">
    <source>
        <dbReference type="ARBA" id="ARBA00004496"/>
    </source>
</evidence>
<sequence length="332" mass="36101">MKAIVLETIGSLDGLKYVENRPVPNPQNGEIRVKVSAAGLNPVDYKLTLGWGDVNWSSPPVLGLDVAGIVDSIGEGVTKFSVGDRVYYHGNLSKVNGGFAEYACTDENSVSLMPEDLSMLAAASLPCSGFTAYQAVVKKLRAERGKTILIHAGAGGVGGYSIQLAKMRGLTVFTTCSTKNIDYVKELGADFALDYTKDDIYVKIMTETQSRGVDYIVNTLDRESATKDIDILAFHGELAAIVEHPDFSRIRFYEKAMSIHEVALGGAHLNGDLQAKRQLAEIGDEFAKLVVMKKIKPLSIKKIELHEVPQCLAELERRHVAGKMVALINDAE</sequence>
<comment type="subcellular location">
    <subcellularLocation>
        <location evidence="1">Cytoplasm</location>
    </subcellularLocation>
</comment>
<evidence type="ECO:0000259" key="7">
    <source>
        <dbReference type="SMART" id="SM00829"/>
    </source>
</evidence>
<dbReference type="Gene3D" id="3.90.180.10">
    <property type="entry name" value="Medium-chain alcohol dehydrogenases, catalytic domain"/>
    <property type="match status" value="1"/>
</dbReference>
<dbReference type="SUPFAM" id="SSF51735">
    <property type="entry name" value="NAD(P)-binding Rossmann-fold domains"/>
    <property type="match status" value="1"/>
</dbReference>